<dbReference type="FunFam" id="3.40.605.10:FF:000026">
    <property type="entry name" value="Aldehyde dehydrogenase, putative"/>
    <property type="match status" value="1"/>
</dbReference>
<evidence type="ECO:0000256" key="3">
    <source>
        <dbReference type="PROSITE-ProRule" id="PRU10007"/>
    </source>
</evidence>
<sequence>MEALSETLRGIAAQGPLGLFLDGQWRASTGDRTVDVIAPHSEERLLCYTEPSYADTEAAIAAARSAFDNGPWPQLSPQERSVVLKRVAEHLRARIPELAEAWTGQMGATIGFSKRASQHAPDLFDYYADLIATHAFVEPRVRPNGGRVHGVQEPVGVVGVVAAITPWNAPLVLLCYKVAAALAAGCTVVAKPSPETPIDAYVLAECISAAGVPDGVFNLLPAGREVGEQLIRHPHVDKVSFTGSTQARRSIGIACAERLARVGLELGGKSAAIVLEDADLAKVLPTLVPYSMPVAGQVCFSLTRVLLPAQRREEILQAYCAALSAVKLGDPFAADTGMGPLALGRQLERVQSYIAKGKAEGARLVMGGGRPAHLSRGFFVEPTVFAEVTPDMTIAREEIFGPVVSFIDYYDEADLIAKANASDYGLHGTIYSEDAECAYRIARRVRSGSHAINGMWVDISMPFGGFKHSGIGREGGIEGLHAFLETKTVYLS</sequence>
<dbReference type="PANTHER" id="PTHR42804">
    <property type="entry name" value="ALDEHYDE DEHYDROGENASE"/>
    <property type="match status" value="1"/>
</dbReference>
<evidence type="ECO:0000256" key="1">
    <source>
        <dbReference type="ARBA" id="ARBA00009986"/>
    </source>
</evidence>
<dbReference type="AlphaFoldDB" id="A0A0N8GE31"/>
<dbReference type="Pfam" id="PF00171">
    <property type="entry name" value="Aldedh"/>
    <property type="match status" value="1"/>
</dbReference>
<accession>A0A0N8GE31</accession>
<dbReference type="SUPFAM" id="SSF53720">
    <property type="entry name" value="ALDH-like"/>
    <property type="match status" value="1"/>
</dbReference>
<dbReference type="FunFam" id="3.40.605.10:FF:000007">
    <property type="entry name" value="NAD/NADP-dependent betaine aldehyde dehydrogenase"/>
    <property type="match status" value="1"/>
</dbReference>
<comment type="caution">
    <text evidence="6">The sequence shown here is derived from an EMBL/GenBank/DDBJ whole genome shotgun (WGS) entry which is preliminary data.</text>
</comment>
<dbReference type="PROSITE" id="PS00687">
    <property type="entry name" value="ALDEHYDE_DEHYDR_GLU"/>
    <property type="match status" value="1"/>
</dbReference>
<evidence type="ECO:0000256" key="2">
    <source>
        <dbReference type="ARBA" id="ARBA00023002"/>
    </source>
</evidence>
<organism evidence="6 7">
    <name type="scientific">Xanthomonas axonopodis</name>
    <dbReference type="NCBI Taxonomy" id="53413"/>
    <lineage>
        <taxon>Bacteria</taxon>
        <taxon>Pseudomonadati</taxon>
        <taxon>Pseudomonadota</taxon>
        <taxon>Gammaproteobacteria</taxon>
        <taxon>Lysobacterales</taxon>
        <taxon>Lysobacteraceae</taxon>
        <taxon>Xanthomonas</taxon>
    </lineage>
</organism>
<proteinExistence type="inferred from homology"/>
<dbReference type="RefSeq" id="WP_054318251.1">
    <property type="nucleotide sequence ID" value="NZ_JFAQ01000017.1"/>
</dbReference>
<evidence type="ECO:0000313" key="6">
    <source>
        <dbReference type="EMBL" id="KPL50385.1"/>
    </source>
</evidence>
<protein>
    <submittedName>
        <fullName evidence="6">Aldehyde dehydrogenase</fullName>
    </submittedName>
</protein>
<evidence type="ECO:0000313" key="7">
    <source>
        <dbReference type="Proteomes" id="UP000054035"/>
    </source>
</evidence>
<comment type="similarity">
    <text evidence="1 4">Belongs to the aldehyde dehydrogenase family.</text>
</comment>
<dbReference type="OrthoDB" id="9812625at2"/>
<dbReference type="InterPro" id="IPR016162">
    <property type="entry name" value="Ald_DH_N"/>
</dbReference>
<feature type="domain" description="Aldehyde dehydrogenase" evidence="5">
    <location>
        <begin position="25"/>
        <end position="489"/>
    </location>
</feature>
<dbReference type="CDD" id="cd07139">
    <property type="entry name" value="ALDH_AldA-Rv0768"/>
    <property type="match status" value="1"/>
</dbReference>
<feature type="active site" evidence="3">
    <location>
        <position position="265"/>
    </location>
</feature>
<evidence type="ECO:0000259" key="5">
    <source>
        <dbReference type="Pfam" id="PF00171"/>
    </source>
</evidence>
<dbReference type="GO" id="GO:0016620">
    <property type="term" value="F:oxidoreductase activity, acting on the aldehyde or oxo group of donors, NAD or NADP as acceptor"/>
    <property type="evidence" value="ECO:0007669"/>
    <property type="project" value="InterPro"/>
</dbReference>
<dbReference type="Proteomes" id="UP000054035">
    <property type="component" value="Unassembled WGS sequence"/>
</dbReference>
<keyword evidence="2 4" id="KW-0560">Oxidoreductase</keyword>
<dbReference type="PANTHER" id="PTHR42804:SF1">
    <property type="entry name" value="ALDEHYDE DEHYDROGENASE-RELATED"/>
    <property type="match status" value="1"/>
</dbReference>
<dbReference type="InterPro" id="IPR029510">
    <property type="entry name" value="Ald_DH_CS_GLU"/>
</dbReference>
<reference evidence="6 7" key="1">
    <citation type="submission" date="2014-02" db="EMBL/GenBank/DDBJ databases">
        <title>Genome sequence of Xanthomonas axonopodis DSM 3585 (T).</title>
        <authorList>
            <person name="Midha S."/>
            <person name="Patil P.B."/>
        </authorList>
    </citation>
    <scope>NUCLEOTIDE SEQUENCE [LARGE SCALE GENOMIC DNA]</scope>
    <source>
        <strain evidence="6 7">DSM 3585</strain>
    </source>
</reference>
<dbReference type="PATRIC" id="fig|53413.25.peg.1433"/>
<dbReference type="InterPro" id="IPR016163">
    <property type="entry name" value="Ald_DH_C"/>
</dbReference>
<evidence type="ECO:0000256" key="4">
    <source>
        <dbReference type="RuleBase" id="RU003345"/>
    </source>
</evidence>
<dbReference type="EMBL" id="JFAQ01000017">
    <property type="protein sequence ID" value="KPL50385.1"/>
    <property type="molecule type" value="Genomic_DNA"/>
</dbReference>
<dbReference type="InterPro" id="IPR015590">
    <property type="entry name" value="Aldehyde_DH_dom"/>
</dbReference>
<name>A0A0N8GE31_9XANT</name>
<dbReference type="Gene3D" id="3.40.605.10">
    <property type="entry name" value="Aldehyde Dehydrogenase, Chain A, domain 1"/>
    <property type="match status" value="1"/>
</dbReference>
<gene>
    <name evidence="6" type="ORF">XAXN_01700</name>
</gene>
<dbReference type="InterPro" id="IPR016161">
    <property type="entry name" value="Ald_DH/histidinol_DH"/>
</dbReference>
<dbReference type="Gene3D" id="3.40.309.10">
    <property type="entry name" value="Aldehyde Dehydrogenase, Chain A, domain 2"/>
    <property type="match status" value="1"/>
</dbReference>